<feature type="transmembrane region" description="Helical" evidence="8">
    <location>
        <begin position="564"/>
        <end position="582"/>
    </location>
</feature>
<feature type="compositionally biased region" description="Polar residues" evidence="7">
    <location>
        <begin position="188"/>
        <end position="208"/>
    </location>
</feature>
<evidence type="ECO:0000256" key="5">
    <source>
        <dbReference type="ARBA" id="ARBA00022989"/>
    </source>
</evidence>
<keyword evidence="5 8" id="KW-1133">Transmembrane helix</keyword>
<evidence type="ECO:0000256" key="1">
    <source>
        <dbReference type="ARBA" id="ARBA00004141"/>
    </source>
</evidence>
<dbReference type="PANTHER" id="PTHR10283:SF82">
    <property type="entry name" value="SOLUTE CARRIER FAMILY 13 MEMBER 2"/>
    <property type="match status" value="1"/>
</dbReference>
<dbReference type="InterPro" id="IPR001898">
    <property type="entry name" value="SLC13A/DASS"/>
</dbReference>
<evidence type="ECO:0000256" key="8">
    <source>
        <dbReference type="SAM" id="Phobius"/>
    </source>
</evidence>
<feature type="region of interest" description="Disordered" evidence="7">
    <location>
        <begin position="231"/>
        <end position="279"/>
    </location>
</feature>
<organism evidence="9 10">
    <name type="scientific">Pomacea canaliculata</name>
    <name type="common">Golden apple snail</name>
    <dbReference type="NCBI Taxonomy" id="400727"/>
    <lineage>
        <taxon>Eukaryota</taxon>
        <taxon>Metazoa</taxon>
        <taxon>Spiralia</taxon>
        <taxon>Lophotrochozoa</taxon>
        <taxon>Mollusca</taxon>
        <taxon>Gastropoda</taxon>
        <taxon>Caenogastropoda</taxon>
        <taxon>Architaenioglossa</taxon>
        <taxon>Ampullarioidea</taxon>
        <taxon>Ampullariidae</taxon>
        <taxon>Pomacea</taxon>
    </lineage>
</organism>
<dbReference type="InterPro" id="IPR031312">
    <property type="entry name" value="Na/sul_symport_CS"/>
</dbReference>
<comment type="caution">
    <text evidence="9">The sequence shown here is derived from an EMBL/GenBank/DDBJ whole genome shotgun (WGS) entry which is preliminary data.</text>
</comment>
<evidence type="ECO:0000256" key="6">
    <source>
        <dbReference type="ARBA" id="ARBA00023136"/>
    </source>
</evidence>
<evidence type="ECO:0000313" key="9">
    <source>
        <dbReference type="EMBL" id="PVD31361.1"/>
    </source>
</evidence>
<comment type="similarity">
    <text evidence="2">Belongs to the SLC13A/DASS transporter (TC 2.A.47) family. NADC subfamily.</text>
</comment>
<evidence type="ECO:0000256" key="3">
    <source>
        <dbReference type="ARBA" id="ARBA00022448"/>
    </source>
</evidence>
<dbReference type="Proteomes" id="UP000245119">
    <property type="component" value="Linkage Group LG4"/>
</dbReference>
<keyword evidence="4 8" id="KW-0812">Transmembrane</keyword>
<dbReference type="Pfam" id="PF00939">
    <property type="entry name" value="Na_sulph_symp"/>
    <property type="match status" value="1"/>
</dbReference>
<name>A0A2T7PD86_POMCA</name>
<dbReference type="PANTHER" id="PTHR10283">
    <property type="entry name" value="SOLUTE CARRIER FAMILY 13 MEMBER"/>
    <property type="match status" value="1"/>
</dbReference>
<evidence type="ECO:0008006" key="11">
    <source>
        <dbReference type="Google" id="ProtNLM"/>
    </source>
</evidence>
<proteinExistence type="inferred from homology"/>
<feature type="transmembrane region" description="Helical" evidence="8">
    <location>
        <begin position="26"/>
        <end position="46"/>
    </location>
</feature>
<feature type="region of interest" description="Disordered" evidence="7">
    <location>
        <begin position="176"/>
        <end position="212"/>
    </location>
</feature>
<feature type="transmembrane region" description="Helical" evidence="8">
    <location>
        <begin position="482"/>
        <end position="502"/>
    </location>
</feature>
<sequence>MSDEQCFVCSARRKHRVVMGYLSQAWSLRGPIISAVAILVFLPFALSEQREFRCAYVILVMASLWLTESIPISATALFPIFMFPACGVQKASEVGKNYINDTSMLFLGGLILAVAVEEWKLHKRIAVGVLRIVGADPKLVMLGLMIPTWFLSMWISNTATASMMLPIANAVMNQMGNGSKESEPDLAVQTSSTSQTKEGQVMNGSPQKYTYKGETSQTDIQIQLDTDQVDIDSLPTPRTGDSCVVPPPQDLELEARSDGDIPSAGDAEDKPSSPEKSSDNLLCKGMSLSIAYACNVGGIATLTGTPPNLVLKGQADDFFNARYKQLGLREDGSGITFANWMAFALPMSAITLVLGWVVLMLLFLRLNVCRRIPPEQTKAVKKVIMEEWKSMGRMTMAEGQVLVLFVFLAVMWISRDPRESPGWTEWFMKGYISDASAAMLVAGLLFILPSQIPRVFCLRTSEHEHSEYYKPLLTWDMVHKKLPWGVIILLGGGFALAEACRVSGLSDWLGGKLQYLGFMDPWVLNLCLCLIVAVATEVTSNTATSTLLMPIMAELALKVNVNPLYLMASSAIATSFAFMLPVATPPNAIVFSYGRLRVFDMFTAGIFMNIAAVLTLTLAVNTWGNALFNFHEVPSIFVSNSTLVLSAA</sequence>
<reference evidence="9 10" key="1">
    <citation type="submission" date="2018-04" db="EMBL/GenBank/DDBJ databases">
        <title>The genome of golden apple snail Pomacea canaliculata provides insight into stress tolerance and invasive adaptation.</title>
        <authorList>
            <person name="Liu C."/>
            <person name="Liu B."/>
            <person name="Ren Y."/>
            <person name="Zhang Y."/>
            <person name="Wang H."/>
            <person name="Li S."/>
            <person name="Jiang F."/>
            <person name="Yin L."/>
            <person name="Zhang G."/>
            <person name="Qian W."/>
            <person name="Fan W."/>
        </authorList>
    </citation>
    <scope>NUCLEOTIDE SEQUENCE [LARGE SCALE GENOMIC DNA]</scope>
    <source>
        <strain evidence="9">SZHN2017</strain>
        <tissue evidence="9">Muscle</tissue>
    </source>
</reference>
<keyword evidence="6 8" id="KW-0472">Membrane</keyword>
<comment type="subcellular location">
    <subcellularLocation>
        <location evidence="1">Membrane</location>
        <topology evidence="1">Multi-pass membrane protein</topology>
    </subcellularLocation>
</comment>
<dbReference type="EMBL" id="PZQS01000004">
    <property type="protein sequence ID" value="PVD31361.1"/>
    <property type="molecule type" value="Genomic_DNA"/>
</dbReference>
<evidence type="ECO:0000256" key="2">
    <source>
        <dbReference type="ARBA" id="ARBA00006772"/>
    </source>
</evidence>
<protein>
    <recommendedName>
        <fullName evidence="11">Citrate transporter-like domain-containing protein</fullName>
    </recommendedName>
</protein>
<dbReference type="OrthoDB" id="6493944at2759"/>
<feature type="transmembrane region" description="Helical" evidence="8">
    <location>
        <begin position="426"/>
        <end position="448"/>
    </location>
</feature>
<dbReference type="AlphaFoldDB" id="A0A2T7PD86"/>
<accession>A0A2T7PD86</accession>
<evidence type="ECO:0000256" key="4">
    <source>
        <dbReference type="ARBA" id="ARBA00022692"/>
    </source>
</evidence>
<evidence type="ECO:0000313" key="10">
    <source>
        <dbReference type="Proteomes" id="UP000245119"/>
    </source>
</evidence>
<feature type="transmembrane region" description="Helical" evidence="8">
    <location>
        <begin position="340"/>
        <end position="364"/>
    </location>
</feature>
<dbReference type="GO" id="GO:0015141">
    <property type="term" value="F:succinate transmembrane transporter activity"/>
    <property type="evidence" value="ECO:0007669"/>
    <property type="project" value="UniProtKB-ARBA"/>
</dbReference>
<feature type="compositionally biased region" description="Basic and acidic residues" evidence="7">
    <location>
        <begin position="267"/>
        <end position="278"/>
    </location>
</feature>
<evidence type="ECO:0000256" key="7">
    <source>
        <dbReference type="SAM" id="MobiDB-lite"/>
    </source>
</evidence>
<dbReference type="CDD" id="cd01115">
    <property type="entry name" value="SLC13_permease"/>
    <property type="match status" value="1"/>
</dbReference>
<keyword evidence="10" id="KW-1185">Reference proteome</keyword>
<dbReference type="PROSITE" id="PS01271">
    <property type="entry name" value="NA_SULFATE"/>
    <property type="match status" value="1"/>
</dbReference>
<keyword evidence="3" id="KW-0813">Transport</keyword>
<feature type="transmembrane region" description="Helical" evidence="8">
    <location>
        <begin position="522"/>
        <end position="543"/>
    </location>
</feature>
<gene>
    <name evidence="9" type="ORF">C0Q70_06773</name>
</gene>
<dbReference type="GO" id="GO:0005886">
    <property type="term" value="C:plasma membrane"/>
    <property type="evidence" value="ECO:0007669"/>
    <property type="project" value="TreeGrafter"/>
</dbReference>
<feature type="transmembrane region" description="Helical" evidence="8">
    <location>
        <begin position="395"/>
        <end position="414"/>
    </location>
</feature>
<feature type="transmembrane region" description="Helical" evidence="8">
    <location>
        <begin position="602"/>
        <end position="620"/>
    </location>
</feature>
<feature type="transmembrane region" description="Helical" evidence="8">
    <location>
        <begin position="58"/>
        <end position="82"/>
    </location>
</feature>